<evidence type="ECO:0000313" key="3">
    <source>
        <dbReference type="Proteomes" id="UP001642360"/>
    </source>
</evidence>
<feature type="compositionally biased region" description="Polar residues" evidence="1">
    <location>
        <begin position="1072"/>
        <end position="1087"/>
    </location>
</feature>
<feature type="region of interest" description="Disordered" evidence="1">
    <location>
        <begin position="2465"/>
        <end position="2491"/>
    </location>
</feature>
<feature type="region of interest" description="Disordered" evidence="1">
    <location>
        <begin position="1455"/>
        <end position="1474"/>
    </location>
</feature>
<feature type="compositionally biased region" description="Basic and acidic residues" evidence="1">
    <location>
        <begin position="2064"/>
        <end position="2074"/>
    </location>
</feature>
<feature type="compositionally biased region" description="Polar residues" evidence="1">
    <location>
        <begin position="2076"/>
        <end position="2089"/>
    </location>
</feature>
<feature type="compositionally biased region" description="Basic and acidic residues" evidence="1">
    <location>
        <begin position="1001"/>
        <end position="1015"/>
    </location>
</feature>
<feature type="compositionally biased region" description="Basic and acidic residues" evidence="1">
    <location>
        <begin position="704"/>
        <end position="724"/>
    </location>
</feature>
<feature type="region of interest" description="Disordered" evidence="1">
    <location>
        <begin position="1899"/>
        <end position="1922"/>
    </location>
</feature>
<proteinExistence type="predicted"/>
<organism evidence="2 3">
    <name type="scientific">Ilex paraguariensis</name>
    <name type="common">yerba mate</name>
    <dbReference type="NCBI Taxonomy" id="185542"/>
    <lineage>
        <taxon>Eukaryota</taxon>
        <taxon>Viridiplantae</taxon>
        <taxon>Streptophyta</taxon>
        <taxon>Embryophyta</taxon>
        <taxon>Tracheophyta</taxon>
        <taxon>Spermatophyta</taxon>
        <taxon>Magnoliopsida</taxon>
        <taxon>eudicotyledons</taxon>
        <taxon>Gunneridae</taxon>
        <taxon>Pentapetalae</taxon>
        <taxon>asterids</taxon>
        <taxon>campanulids</taxon>
        <taxon>Aquifoliales</taxon>
        <taxon>Aquifoliaceae</taxon>
        <taxon>Ilex</taxon>
    </lineage>
</organism>
<feature type="compositionally biased region" description="Polar residues" evidence="1">
    <location>
        <begin position="1529"/>
        <end position="1542"/>
    </location>
</feature>
<feature type="region of interest" description="Disordered" evidence="1">
    <location>
        <begin position="2020"/>
        <end position="2131"/>
    </location>
</feature>
<feature type="region of interest" description="Disordered" evidence="1">
    <location>
        <begin position="1674"/>
        <end position="1698"/>
    </location>
</feature>
<feature type="region of interest" description="Disordered" evidence="1">
    <location>
        <begin position="323"/>
        <end position="393"/>
    </location>
</feature>
<feature type="compositionally biased region" description="Polar residues" evidence="1">
    <location>
        <begin position="509"/>
        <end position="518"/>
    </location>
</feature>
<feature type="region of interest" description="Disordered" evidence="1">
    <location>
        <begin position="2424"/>
        <end position="2450"/>
    </location>
</feature>
<feature type="compositionally biased region" description="Polar residues" evidence="1">
    <location>
        <begin position="360"/>
        <end position="374"/>
    </location>
</feature>
<feature type="compositionally biased region" description="Basic and acidic residues" evidence="1">
    <location>
        <begin position="2303"/>
        <end position="2315"/>
    </location>
</feature>
<feature type="region of interest" description="Disordered" evidence="1">
    <location>
        <begin position="1814"/>
        <end position="1837"/>
    </location>
</feature>
<sequence>MRQIKILDIECTEQSFEAPGPLKQPKPETQENEEKPTEDCNPRGTAGTSKETHPKEISKDLIEYSLAPEVSEKETRDEISKEAESTSRAVAEGTSLQETRENKMQPESPDEAFAEKDVETTQLHESMSDDAYIINEAAESSELGENKSKENPTLVTYGADEAGGNTASEVHKETQDTLSKNGSQREVSTIDTCLNDIVEQNLKEVSALSAKEHNPITYEASETKEDTSEKVIYTTHSPLAVEAAEEKLLLKEEFVNPRDDPNMGPIDVENESENNKVCDQNQDLLMTPASNTEGISESQAVLSGHINFSEVDKCSETHKLENLEDEKSLNTGVQKVSEDENPVNKASACDEDTGKAILGQENSARNYESSTTEGVDNEKATAELDAGGHSQGIVDAETQSTTTITDENLEPVEPFEKHRFASIPVAEDHSKETIPETNNLMIEEDSNTVKDQNFGSIEEKPIGQAFEEDQSGKDTVKDVIFVEEVAAGEVHADESKSIKEQLNEEESCTTELQIPSTEDQIVNEVTDPNQVPSEHLEAKDSNDNTVTVESETFEYLTSKSEVHEEETKKGIEKSVNATNSVTEESVEKIKEENTEAADNCESKIDTSRATLTTDETSLEEVPVDDKCVRASFDSTTDDKSLAMTTVNANPHGEIGSVKLEETSGLVSQIPKNEYEIAEKESVMEENLAEVEVEETKTSDATSESIEKDVEEIHETRKSPTMENIKEQLIEKESCTLELQRTSGANNTINEVKNSDQVPAENLEATCPSDNIETKKVMTGQDFNCESEASSTTNARGQENIKEESPDTADNCDDGINTAPITLAREETSLEEVQLDDKLVRALDTTSDDMSLPQRTTDANPHGEVAESVKLEETAALVSQLPATECEIEDKKIVIEETPDAVEFEATITSDAVSEPKEKDVKELHEMGRSLTVEDIKKKLTKEESCATELQKILAADETLTEIKDTDDMPIENLEEIYPNDNIETEKAGDLNCESQALSTEKAQEEETKQTVEKPVDVTSSVAEEFKEKIKEEITKAADNCDDRTNTAPITLEREETSLEEVQLDDKLVRALDTTSDDMSLPQRTTDANPHGEVAESVKLEETAALVSQLPATECEIEDKKIVIEETPDAVEFEATITSDAVSEPKEKDVKELHEIGRSLTVEDIKEKLTKEESCATELQKILAADETLTEIKDTDDMPIENLEEIYPNDNIETEKAGDLNCESQALSTEKAQEEETKQTVEKPVDVTSSVAEEFKEKIKEEITKAADNCDDRTNTAPITLEREETSLEEVQLDDKLVRALDTTSDDMSLPQRTTDANPHDEVAESVKLEETAALVSQLTATECEIEDKKIVIEETPDAVEFEATITSDAVSEPKEKDVKELHEIGRSLTVEDIKEKLTKEESCATELQKILTADETLTEVKDTDDMPIENLEAIYPNDNIETEKAGDLNCESQALSTEKAQEEETKQTVEKPVDVTSSVAEEFKEKIKEEITKAADNCDDRTNTAPITLEREETSLEEVQLDDKLVRSHGTTSDDMSLPQRTTDAKPHDEVAESVKLEETAAQVSQLPATECEIAKTPDAVEFEAAISSDAVSEPKEKDVEELHEIRKSLTMEDIKEKLTKEESCTTELQKILTADETLTEVKDTDEMPIENLEAIYSNDNIETDTADDLTCESQAFSTEKAQDEETNQSVEKPVGVTSSVAEEFKEKIKEENTKAAENCDDEIDTAPVTLVREETSLEQVQLVDKPFRALDTTSEDMSLSMRTIDTNPNGEEVSTVEVEETSVLVSQIPINQSEIAYKEGVIAENRDAVEIEETKTSDAVSGSIEKDVKDTHESEKGLAMENIKEQLIEQESHTKEVQRISTAEDTVNEVKASHQGPIENLETTYSIDNTETEKSLASDNLNCESEASSNTKAPKGDIIQGTEKAVNATSSIAEESEEEIKEENIEARETLVIEETSLEEVKLDDKCVRTAFETATDDKSLAMRTIDGNLDGEEVDNVKLEETSGLSQIPTNECHIADKKSMKAEDSDAVEVEEPKTSTAVSESKREDVTEIHDTGKSLAMENIKEQFIKDESCTTELQRISTTNETTNEVKDSDQPPTETLEAACPSDNKEAETSSSAKDPNWEPEAYSITESLAGEIKQGVENPVDVTKSVAEELEEKMNEQNAETADDSDDKINITVAREETSLVAALDTVTDDKSLAMRTIDDNPHGEEVDSVKLDETSGPSRIPTNECQIADEKCMIAEDSNAVEGEEPKSSATVYESKKKDAREIHDTGKSLVIENIKEQFIEDENCTTELQRLSKKNETVNEVKDSDQPPTETLEAACPSDNKEAETSSSAKDPNWEPEAYSITESLAGEIKQGVENPVDVTKSVAEELEEKMNEQNAETADDSDDKINITVAREETSLVAALDTVTDDKSLAMRTIDDNPHGEEVDSVKLEETSGPSRIPTNECQIADEKSMIAEDSNAVEGEEPKSTATVSESKKKDAREIHDTGKSLVIENIKEQFIEDENCTTELQRLTTKMKPLMR</sequence>
<feature type="compositionally biased region" description="Polar residues" evidence="1">
    <location>
        <begin position="785"/>
        <end position="796"/>
    </location>
</feature>
<feature type="region of interest" description="Disordered" evidence="1">
    <location>
        <begin position="785"/>
        <end position="813"/>
    </location>
</feature>
<feature type="region of interest" description="Disordered" evidence="1">
    <location>
        <begin position="2247"/>
        <end position="2271"/>
    </location>
</feature>
<feature type="region of interest" description="Disordered" evidence="1">
    <location>
        <begin position="1266"/>
        <end position="1321"/>
    </location>
</feature>
<feature type="region of interest" description="Disordered" evidence="1">
    <location>
        <begin position="499"/>
        <end position="518"/>
    </location>
</feature>
<feature type="region of interest" description="Disordered" evidence="1">
    <location>
        <begin position="1853"/>
        <end position="1878"/>
    </location>
</feature>
<feature type="compositionally biased region" description="Basic and acidic residues" evidence="1">
    <location>
        <begin position="2205"/>
        <end position="2222"/>
    </location>
</feature>
<feature type="compositionally biased region" description="Basic and acidic residues" evidence="1">
    <location>
        <begin position="2424"/>
        <end position="2441"/>
    </location>
</feature>
<reference evidence="2 3" key="1">
    <citation type="submission" date="2024-02" db="EMBL/GenBank/DDBJ databases">
        <authorList>
            <person name="Vignale AGUSTIN F."/>
            <person name="Sosa J E."/>
            <person name="Modenutti C."/>
        </authorList>
    </citation>
    <scope>NUCLEOTIDE SEQUENCE [LARGE SCALE GENOMIC DNA]</scope>
</reference>
<feature type="region of interest" description="Disordered" evidence="1">
    <location>
        <begin position="2376"/>
        <end position="2395"/>
    </location>
</feature>
<gene>
    <name evidence="2" type="ORF">ILEXP_LOCUS45995</name>
</gene>
<dbReference type="Proteomes" id="UP001642360">
    <property type="component" value="Unassembled WGS sequence"/>
</dbReference>
<feature type="compositionally biased region" description="Basic and acidic residues" evidence="1">
    <location>
        <begin position="25"/>
        <end position="41"/>
    </location>
</feature>
<feature type="compositionally biased region" description="Basic and acidic residues" evidence="1">
    <location>
        <begin position="70"/>
        <end position="85"/>
    </location>
</feature>
<evidence type="ECO:0000256" key="1">
    <source>
        <dbReference type="SAM" id="MobiDB-lite"/>
    </source>
</evidence>
<feature type="compositionally biased region" description="Basic and acidic residues" evidence="1">
    <location>
        <begin position="1825"/>
        <end position="1837"/>
    </location>
</feature>
<feature type="region of interest" description="Disordered" evidence="1">
    <location>
        <begin position="2152"/>
        <end position="2176"/>
    </location>
</feature>
<evidence type="ECO:0000313" key="2">
    <source>
        <dbReference type="EMBL" id="CAK9176158.1"/>
    </source>
</evidence>
<evidence type="ECO:0008006" key="4">
    <source>
        <dbReference type="Google" id="ProtNLM"/>
    </source>
</evidence>
<feature type="compositionally biased region" description="Basic and acidic residues" evidence="1">
    <location>
        <begin position="2482"/>
        <end position="2491"/>
    </location>
</feature>
<feature type="compositionally biased region" description="Basic and acidic residues" evidence="1">
    <location>
        <begin position="1459"/>
        <end position="1473"/>
    </location>
</feature>
<feature type="compositionally biased region" description="Basic and acidic residues" evidence="1">
    <location>
        <begin position="560"/>
        <end position="572"/>
    </location>
</feature>
<feature type="region of interest" description="Disordered" evidence="1">
    <location>
        <begin position="558"/>
        <end position="585"/>
    </location>
</feature>
<feature type="region of interest" description="Disordered" evidence="1">
    <location>
        <begin position="1072"/>
        <end position="1091"/>
    </location>
</feature>
<feature type="compositionally biased region" description="Basic and acidic residues" evidence="1">
    <location>
        <begin position="1230"/>
        <end position="1244"/>
    </location>
</feature>
<comment type="caution">
    <text evidence="2">The sequence shown here is derived from an EMBL/GenBank/DDBJ whole genome shotgun (WGS) entry which is preliminary data.</text>
</comment>
<feature type="compositionally biased region" description="Basic and acidic residues" evidence="1">
    <location>
        <begin position="50"/>
        <end position="62"/>
    </location>
</feature>
<accession>A0ABC8U4Z1</accession>
<feature type="compositionally biased region" description="Polar residues" evidence="1">
    <location>
        <begin position="1899"/>
        <end position="1913"/>
    </location>
</feature>
<feature type="region of interest" description="Disordered" evidence="1">
    <location>
        <begin position="1495"/>
        <end position="1551"/>
    </location>
</feature>
<feature type="compositionally biased region" description="Polar residues" evidence="1">
    <location>
        <begin position="1301"/>
        <end position="1316"/>
    </location>
</feature>
<feature type="region of interest" description="Disordered" evidence="1">
    <location>
        <begin position="1"/>
        <end position="186"/>
    </location>
</feature>
<protein>
    <recommendedName>
        <fullName evidence="4">Titin-like</fullName>
    </recommendedName>
</protein>
<feature type="region of interest" description="Disordered" evidence="1">
    <location>
        <begin position="1226"/>
        <end position="1245"/>
    </location>
</feature>
<feature type="compositionally biased region" description="Basic and acidic residues" evidence="1">
    <location>
        <begin position="2044"/>
        <end position="2057"/>
    </location>
</feature>
<name>A0ABC8U4Z1_9AQUA</name>
<feature type="compositionally biased region" description="Polar residues" evidence="1">
    <location>
        <begin position="176"/>
        <end position="186"/>
    </location>
</feature>
<feature type="region of interest" description="Disordered" evidence="1">
    <location>
        <begin position="680"/>
        <end position="724"/>
    </location>
</feature>
<feature type="region of interest" description="Disordered" evidence="1">
    <location>
        <begin position="997"/>
        <end position="1016"/>
    </location>
</feature>
<keyword evidence="3" id="KW-1185">Reference proteome</keyword>
<feature type="region of interest" description="Disordered" evidence="1">
    <location>
        <begin position="2205"/>
        <end position="2231"/>
    </location>
</feature>
<dbReference type="EMBL" id="CAUOFW020006758">
    <property type="protein sequence ID" value="CAK9176158.1"/>
    <property type="molecule type" value="Genomic_DNA"/>
</dbReference>
<feature type="region of interest" description="Disordered" evidence="1">
    <location>
        <begin position="2301"/>
        <end position="2348"/>
    </location>
</feature>